<evidence type="ECO:0000313" key="1">
    <source>
        <dbReference type="EMBL" id="UTO55402.1"/>
    </source>
</evidence>
<dbReference type="EMBL" id="CP089285">
    <property type="protein sequence ID" value="UTO56321.1"/>
    <property type="molecule type" value="Genomic_DNA"/>
</dbReference>
<protein>
    <submittedName>
        <fullName evidence="1">Septum formation initiator</fullName>
    </submittedName>
</protein>
<dbReference type="Proteomes" id="UP001059822">
    <property type="component" value="Chromosome"/>
</dbReference>
<evidence type="ECO:0000313" key="3">
    <source>
        <dbReference type="Proteomes" id="UP001059822"/>
    </source>
</evidence>
<gene>
    <name evidence="2" type="ORF">LUA81_04430</name>
    <name evidence="1" type="ORF">LUA82_04480</name>
</gene>
<evidence type="ECO:0000313" key="2">
    <source>
        <dbReference type="EMBL" id="UTO56321.1"/>
    </source>
</evidence>
<name>A0A9Q9BSW8_9RICK</name>
<reference evidence="1" key="1">
    <citation type="journal article" date="2022" name="Microorganisms">
        <title>Assembly and Comparison of Ca. Neoehrlichia mikurensis Genomes.</title>
        <authorList>
            <person name="Azagi T."/>
            <person name="Dirks R.P."/>
            <person name="Yebra-Pimentel E.S."/>
            <person name="Schaap P.J."/>
            <person name="Koehorst J.J."/>
            <person name="Esser H.J."/>
            <person name="Sprong H."/>
        </authorList>
    </citation>
    <scope>NUCLEOTIDE SEQUENCE</scope>
    <source>
        <strain evidence="2">18-2804</strain>
        <strain evidence="1">18-2837</strain>
    </source>
</reference>
<evidence type="ECO:0000313" key="4">
    <source>
        <dbReference type="Proteomes" id="UP001059985"/>
    </source>
</evidence>
<dbReference type="EMBL" id="CP089286">
    <property type="protein sequence ID" value="UTO55402.1"/>
    <property type="molecule type" value="Genomic_DNA"/>
</dbReference>
<dbReference type="RefSeq" id="WP_218194060.1">
    <property type="nucleotide sequence ID" value="NZ_CP054597.1"/>
</dbReference>
<dbReference type="AlphaFoldDB" id="A0A9Q9BSW8"/>
<organism evidence="1 3">
    <name type="scientific">Neoehrlichia mikurensis</name>
    <dbReference type="NCBI Taxonomy" id="89586"/>
    <lineage>
        <taxon>Bacteria</taxon>
        <taxon>Pseudomonadati</taxon>
        <taxon>Pseudomonadota</taxon>
        <taxon>Alphaproteobacteria</taxon>
        <taxon>Rickettsiales</taxon>
        <taxon>Anaplasmataceae</taxon>
        <taxon>Candidatus Neoehrlichia</taxon>
    </lineage>
</organism>
<keyword evidence="4" id="KW-1185">Reference proteome</keyword>
<sequence length="75" mass="8747">MLIGNRGVITLIKLYKDVDYHYSVLKKAVDLKKQLEHKNKLLQEKSLNLDLLDEQTRNVLGYVDKNEIVIILNPQ</sequence>
<dbReference type="Proteomes" id="UP001059985">
    <property type="component" value="Chromosome"/>
</dbReference>
<proteinExistence type="predicted"/>
<accession>A0A9Q9BSW8</accession>